<evidence type="ECO:0000313" key="2">
    <source>
        <dbReference type="WBParaSite" id="Gr19_v10_g11703.t1"/>
    </source>
</evidence>
<dbReference type="Proteomes" id="UP000887572">
    <property type="component" value="Unplaced"/>
</dbReference>
<proteinExistence type="predicted"/>
<protein>
    <submittedName>
        <fullName evidence="2">Uncharacterized protein</fullName>
    </submittedName>
</protein>
<accession>A0A914GXL2</accession>
<organism evidence="1 2">
    <name type="scientific">Globodera rostochiensis</name>
    <name type="common">Golden nematode worm</name>
    <name type="synonym">Heterodera rostochiensis</name>
    <dbReference type="NCBI Taxonomy" id="31243"/>
    <lineage>
        <taxon>Eukaryota</taxon>
        <taxon>Metazoa</taxon>
        <taxon>Ecdysozoa</taxon>
        <taxon>Nematoda</taxon>
        <taxon>Chromadorea</taxon>
        <taxon>Rhabditida</taxon>
        <taxon>Tylenchina</taxon>
        <taxon>Tylenchomorpha</taxon>
        <taxon>Tylenchoidea</taxon>
        <taxon>Heteroderidae</taxon>
        <taxon>Heteroderinae</taxon>
        <taxon>Globodera</taxon>
    </lineage>
</organism>
<evidence type="ECO:0000313" key="1">
    <source>
        <dbReference type="Proteomes" id="UP000887572"/>
    </source>
</evidence>
<reference evidence="2" key="1">
    <citation type="submission" date="2022-11" db="UniProtKB">
        <authorList>
            <consortium name="WormBaseParasite"/>
        </authorList>
    </citation>
    <scope>IDENTIFICATION</scope>
</reference>
<keyword evidence="1" id="KW-1185">Reference proteome</keyword>
<name>A0A914GXL2_GLORO</name>
<sequence>MYCLLLLFDGEEKEDGNVSSVEHFRLSEHHRLDRHTHYGQFGVRLNAKISRMAGFLRDRIPNKSRGTNITTFACDASACLAILKKPSSSAGRRAIATITRNFVSSAAEIGWRANHIQNGAGRELWILPDFPPPGHSLFDDGTPPVTHSLIAKSGI</sequence>
<dbReference type="WBParaSite" id="Gr19_v10_g11703.t1">
    <property type="protein sequence ID" value="Gr19_v10_g11703.t1"/>
    <property type="gene ID" value="Gr19_v10_g11703"/>
</dbReference>
<dbReference type="AlphaFoldDB" id="A0A914GXL2"/>